<sequence>MFIKKLSKTLPQQIFKLNVNTPLFYSSGLPSHKINDFNTDSTPFEFTDENYQKIEKILAKYPKKQKRSAVMPLLYLAQEQNNNYVSLSSMKKIAKILEIADMEVYEVASFYTMYNREPVGKFHIQICGTTPCQLCGSREITKAIENYTGTKLGHTSPDMKWTIQEVECLGACVNAPMIQVNNEKVYEDLNTENVVELLKKLENGTAVPGPQVKRNQCEGVMGRTTLKEQSVLHGEIKYTRDFAKAKQDWVAQKELEKAEAEKKKAAAAAQAKK</sequence>
<evidence type="ECO:0000256" key="3">
    <source>
        <dbReference type="ARBA" id="ARBA00022723"/>
    </source>
</evidence>
<dbReference type="GO" id="GO:0003954">
    <property type="term" value="F:NADH dehydrogenase activity"/>
    <property type="evidence" value="ECO:0007669"/>
    <property type="project" value="TreeGrafter"/>
</dbReference>
<evidence type="ECO:0000256" key="9">
    <source>
        <dbReference type="PIRSR" id="PIRSR000216-1"/>
    </source>
</evidence>
<dbReference type="PANTHER" id="PTHR10371">
    <property type="entry name" value="NADH DEHYDROGENASE UBIQUINONE FLAVOPROTEIN 2, MITOCHONDRIAL"/>
    <property type="match status" value="1"/>
</dbReference>
<dbReference type="InterPro" id="IPR002023">
    <property type="entry name" value="NuoE-like"/>
</dbReference>
<reference evidence="10 11" key="1">
    <citation type="submission" date="2011-07" db="EMBL/GenBank/DDBJ databases">
        <authorList>
            <person name="Coyne R."/>
            <person name="Brami D."/>
            <person name="Johnson J."/>
            <person name="Hostetler J."/>
            <person name="Hannick L."/>
            <person name="Clark T."/>
            <person name="Cassidy-Hanley D."/>
            <person name="Inman J."/>
        </authorList>
    </citation>
    <scope>NUCLEOTIDE SEQUENCE [LARGE SCALE GENOMIC DNA]</scope>
    <source>
        <strain evidence="10 11">G5</strain>
    </source>
</reference>
<dbReference type="InParanoid" id="G0R129"/>
<proteinExistence type="inferred from homology"/>
<evidence type="ECO:0000256" key="5">
    <source>
        <dbReference type="ARBA" id="ARBA00023004"/>
    </source>
</evidence>
<dbReference type="Pfam" id="PF01257">
    <property type="entry name" value="2Fe-2S_thioredx"/>
    <property type="match status" value="1"/>
</dbReference>
<feature type="binding site" evidence="9">
    <location>
        <position position="132"/>
    </location>
    <ligand>
        <name>[2Fe-2S] cluster</name>
        <dbReference type="ChEBI" id="CHEBI:190135"/>
    </ligand>
</feature>
<dbReference type="CDD" id="cd03064">
    <property type="entry name" value="TRX_Fd_NuoE"/>
    <property type="match status" value="1"/>
</dbReference>
<comment type="cofactor">
    <cofactor evidence="9">
        <name>[2Fe-2S] cluster</name>
        <dbReference type="ChEBI" id="CHEBI:190135"/>
    </cofactor>
    <text evidence="9">Binds 1 [2Fe-2S] cluster.</text>
</comment>
<organism evidence="10 11">
    <name type="scientific">Ichthyophthirius multifiliis</name>
    <name type="common">White spot disease agent</name>
    <name type="synonym">Ich</name>
    <dbReference type="NCBI Taxonomy" id="5932"/>
    <lineage>
        <taxon>Eukaryota</taxon>
        <taxon>Sar</taxon>
        <taxon>Alveolata</taxon>
        <taxon>Ciliophora</taxon>
        <taxon>Intramacronucleata</taxon>
        <taxon>Oligohymenophorea</taxon>
        <taxon>Hymenostomatida</taxon>
        <taxon>Ophryoglenina</taxon>
        <taxon>Ichthyophthirius</taxon>
    </lineage>
</organism>
<dbReference type="EMBL" id="GL984209">
    <property type="protein sequence ID" value="EGR28796.1"/>
    <property type="molecule type" value="Genomic_DNA"/>
</dbReference>
<dbReference type="NCBIfam" id="TIGR01958">
    <property type="entry name" value="nuoE_fam"/>
    <property type="match status" value="1"/>
</dbReference>
<dbReference type="GO" id="GO:0008137">
    <property type="term" value="F:NADH dehydrogenase (ubiquinone) activity"/>
    <property type="evidence" value="ECO:0007669"/>
    <property type="project" value="UniProtKB-ARBA"/>
</dbReference>
<evidence type="ECO:0000313" key="11">
    <source>
        <dbReference type="Proteomes" id="UP000008983"/>
    </source>
</evidence>
<dbReference type="eggNOG" id="KOG3196">
    <property type="taxonomic scope" value="Eukaryota"/>
</dbReference>
<accession>G0R129</accession>
<keyword evidence="5 9" id="KW-0408">Iron</keyword>
<dbReference type="SUPFAM" id="SSF52833">
    <property type="entry name" value="Thioredoxin-like"/>
    <property type="match status" value="1"/>
</dbReference>
<dbReference type="AlphaFoldDB" id="G0R129"/>
<evidence type="ECO:0000256" key="7">
    <source>
        <dbReference type="ARBA" id="ARBA00023027"/>
    </source>
</evidence>
<keyword evidence="10" id="KW-0560">Oxidoreductase</keyword>
<dbReference type="Gene3D" id="1.10.10.1590">
    <property type="entry name" value="NADH-quinone oxidoreductase subunit E"/>
    <property type="match status" value="1"/>
</dbReference>
<feature type="binding site" evidence="9">
    <location>
        <position position="168"/>
    </location>
    <ligand>
        <name>[2Fe-2S] cluster</name>
        <dbReference type="ChEBI" id="CHEBI:190135"/>
    </ligand>
</feature>
<evidence type="ECO:0000256" key="4">
    <source>
        <dbReference type="ARBA" id="ARBA00022967"/>
    </source>
</evidence>
<dbReference type="GO" id="GO:0005743">
    <property type="term" value="C:mitochondrial inner membrane"/>
    <property type="evidence" value="ECO:0007669"/>
    <property type="project" value="UniProtKB-ARBA"/>
</dbReference>
<name>G0R129_ICHMU</name>
<dbReference type="FunFam" id="1.10.10.1590:FF:000001">
    <property type="entry name" value="NADH-quinone oxidoreductase subunit E"/>
    <property type="match status" value="1"/>
</dbReference>
<dbReference type="GO" id="GO:0046872">
    <property type="term" value="F:metal ion binding"/>
    <property type="evidence" value="ECO:0007669"/>
    <property type="project" value="UniProtKB-KW"/>
</dbReference>
<dbReference type="InterPro" id="IPR036249">
    <property type="entry name" value="Thioredoxin-like_sf"/>
</dbReference>
<feature type="binding site" evidence="9">
    <location>
        <position position="127"/>
    </location>
    <ligand>
        <name>[2Fe-2S] cluster</name>
        <dbReference type="ChEBI" id="CHEBI:190135"/>
    </ligand>
</feature>
<dbReference type="Proteomes" id="UP000008983">
    <property type="component" value="Unassembled WGS sequence"/>
</dbReference>
<dbReference type="GO" id="GO:0098796">
    <property type="term" value="C:membrane protein complex"/>
    <property type="evidence" value="ECO:0007669"/>
    <property type="project" value="UniProtKB-ARBA"/>
</dbReference>
<dbReference type="OrthoDB" id="10254187at2759"/>
<dbReference type="EC" id="1.6.5.3" evidence="10"/>
<dbReference type="GeneID" id="14904905"/>
<dbReference type="STRING" id="857967.G0R129"/>
<keyword evidence="4" id="KW-1278">Translocase</keyword>
<dbReference type="Gene3D" id="3.40.30.10">
    <property type="entry name" value="Glutaredoxin"/>
    <property type="match status" value="1"/>
</dbReference>
<evidence type="ECO:0000256" key="8">
    <source>
        <dbReference type="ARBA" id="ARBA00034078"/>
    </source>
</evidence>
<dbReference type="GO" id="GO:1902494">
    <property type="term" value="C:catalytic complex"/>
    <property type="evidence" value="ECO:0007669"/>
    <property type="project" value="UniProtKB-ARBA"/>
</dbReference>
<evidence type="ECO:0000256" key="1">
    <source>
        <dbReference type="ARBA" id="ARBA00010643"/>
    </source>
</evidence>
<keyword evidence="2 9" id="KW-0001">2Fe-2S</keyword>
<dbReference type="PANTHER" id="PTHR10371:SF3">
    <property type="entry name" value="NADH DEHYDROGENASE [UBIQUINONE] FLAVOPROTEIN 2, MITOCHONDRIAL"/>
    <property type="match status" value="1"/>
</dbReference>
<keyword evidence="6 9" id="KW-0411">Iron-sulfur</keyword>
<dbReference type="OMA" id="PDMQFTL"/>
<keyword evidence="3 9" id="KW-0479">Metal-binding</keyword>
<evidence type="ECO:0000256" key="6">
    <source>
        <dbReference type="ARBA" id="ARBA00023014"/>
    </source>
</evidence>
<comment type="similarity">
    <text evidence="1">Belongs to the complex I 24 kDa subunit family.</text>
</comment>
<dbReference type="GO" id="GO:0006120">
    <property type="term" value="P:mitochondrial electron transport, NADH to ubiquinone"/>
    <property type="evidence" value="ECO:0007669"/>
    <property type="project" value="UniProtKB-ARBA"/>
</dbReference>
<dbReference type="InterPro" id="IPR042128">
    <property type="entry name" value="NuoE_dom"/>
</dbReference>
<comment type="cofactor">
    <cofactor evidence="8">
        <name>[2Fe-2S] cluster</name>
        <dbReference type="ChEBI" id="CHEBI:190135"/>
    </cofactor>
</comment>
<dbReference type="FunFam" id="3.40.30.10:FF:000022">
    <property type="entry name" value="NADH dehydrogenase flavoprotein 2, mitochondrial"/>
    <property type="match status" value="1"/>
</dbReference>
<feature type="binding site" evidence="9">
    <location>
        <position position="172"/>
    </location>
    <ligand>
        <name>[2Fe-2S] cluster</name>
        <dbReference type="ChEBI" id="CHEBI:190135"/>
    </ligand>
</feature>
<dbReference type="PIRSF" id="PIRSF000216">
    <property type="entry name" value="NADH_DH_24kDa"/>
    <property type="match status" value="1"/>
</dbReference>
<dbReference type="GO" id="GO:0051537">
    <property type="term" value="F:2 iron, 2 sulfur cluster binding"/>
    <property type="evidence" value="ECO:0007669"/>
    <property type="project" value="UniProtKB-KW"/>
</dbReference>
<gene>
    <name evidence="10" type="ORF">IMG5_168320</name>
</gene>
<protein>
    <submittedName>
        <fullName evidence="10">NADH-ubiquinone oxidoreductase subunit, putative</fullName>
        <ecNumber evidence="10">1.6.5.3</ecNumber>
    </submittedName>
</protein>
<evidence type="ECO:0000256" key="2">
    <source>
        <dbReference type="ARBA" id="ARBA00022714"/>
    </source>
</evidence>
<keyword evidence="11" id="KW-1185">Reference proteome</keyword>
<keyword evidence="7" id="KW-0520">NAD</keyword>
<dbReference type="InterPro" id="IPR041921">
    <property type="entry name" value="NuoE_N"/>
</dbReference>
<dbReference type="RefSeq" id="XP_004030032.1">
    <property type="nucleotide sequence ID" value="XM_004029984.1"/>
</dbReference>
<evidence type="ECO:0000313" key="10">
    <source>
        <dbReference type="EMBL" id="EGR28796.1"/>
    </source>
</evidence>